<dbReference type="RefSeq" id="WP_341699655.1">
    <property type="nucleotide sequence ID" value="NZ_JBBYHU010000006.1"/>
</dbReference>
<evidence type="ECO:0000313" key="4">
    <source>
        <dbReference type="Proteomes" id="UP001398556"/>
    </source>
</evidence>
<dbReference type="InterPro" id="IPR024163">
    <property type="entry name" value="Aerotolerance_reg_N"/>
</dbReference>
<keyword evidence="1" id="KW-0812">Transmembrane</keyword>
<dbReference type="Proteomes" id="UP001398556">
    <property type="component" value="Unassembled WGS sequence"/>
</dbReference>
<dbReference type="NCBIfam" id="TIGR02226">
    <property type="entry name" value="two_anch"/>
    <property type="match status" value="1"/>
</dbReference>
<organism evidence="3 4">
    <name type="scientific">Flavobacterium flavipallidum</name>
    <dbReference type="NCBI Taxonomy" id="3139140"/>
    <lineage>
        <taxon>Bacteria</taxon>
        <taxon>Pseudomonadati</taxon>
        <taxon>Bacteroidota</taxon>
        <taxon>Flavobacteriia</taxon>
        <taxon>Flavobacteriales</taxon>
        <taxon>Flavobacteriaceae</taxon>
        <taxon>Flavobacterium</taxon>
    </lineage>
</organism>
<evidence type="ECO:0000256" key="1">
    <source>
        <dbReference type="SAM" id="Phobius"/>
    </source>
</evidence>
<dbReference type="InterPro" id="IPR029062">
    <property type="entry name" value="Class_I_gatase-like"/>
</dbReference>
<dbReference type="InterPro" id="IPR036465">
    <property type="entry name" value="vWFA_dom_sf"/>
</dbReference>
<keyword evidence="1" id="KW-0472">Membrane</keyword>
<dbReference type="PANTHER" id="PTHR37464">
    <property type="entry name" value="BLL2463 PROTEIN"/>
    <property type="match status" value="1"/>
</dbReference>
<dbReference type="SUPFAM" id="SSF53300">
    <property type="entry name" value="vWA-like"/>
    <property type="match status" value="1"/>
</dbReference>
<sequence>MHFKHPEILYFLFLLLIPILVHLFQFRKFKKEYFTNVQFLKSILIQTRKSSQLKKWLLLACRLLLFTCLILAFAQPFFDAKDHKNSANEMYIILDNSFSMQAKGKKGELLKRAVQELLETTPENKNFSLLTNTESYWNTDIKSIRSTLQNLKYSAISFDLKAILARINSNPTKTKKDIIIITDAIGLNSKQLKSLPKDAVPYFVIPKSEQKNNVAVDSVYIDETTDNFYDINVNLSCTGKDIKSVPIAIYDQDKLIAKTVSNLDSPKKSLHFNIPKQAFNGYVSISDNSLAYDNNYYFSISETKKPNVISIGESQKSNFLQRIYTADEFNYSNSELSSLNYNNLEKQDVIILNELEEIPQALQITLKDFVQKGGNLIVIPNAKSDAKTLSAFLMHFGNIQIKSYTTTEKLISKINFSHPLFSGVFENQISNFQYPMTKASFGISGSNPAVLSFNDDSPFLSAISNPVSAIYVFSAPINTENSNFQQSPIIVPVFYKMAQFNQNNGVNALTIGNSNPYIVDTSLAKDGILEVKNTKEQFIPVQQILNTKVKMTFNDLPQEAGNFEIYNQKQIIENISFNYNRSESNLNQADENLLSDYNTANSIETIFHDIQSNRMDNQLWKWFVIFALLFLLCEMAIIKFLK</sequence>
<dbReference type="InterPro" id="IPR011933">
    <property type="entry name" value="Double_TM_dom"/>
</dbReference>
<keyword evidence="1" id="KW-1133">Transmembrane helix</keyword>
<dbReference type="Pfam" id="PF07584">
    <property type="entry name" value="BatA"/>
    <property type="match status" value="1"/>
</dbReference>
<accession>A0ABU9HKJ0</accession>
<feature type="domain" description="Aerotolerance regulator N-terminal" evidence="2">
    <location>
        <begin position="1"/>
        <end position="76"/>
    </location>
</feature>
<gene>
    <name evidence="3" type="ORF">AAEO59_05090</name>
</gene>
<dbReference type="EMBL" id="JBBYHU010000006">
    <property type="protein sequence ID" value="MEL1240414.1"/>
    <property type="molecule type" value="Genomic_DNA"/>
</dbReference>
<dbReference type="SUPFAM" id="SSF52317">
    <property type="entry name" value="Class I glutamine amidotransferase-like"/>
    <property type="match status" value="1"/>
</dbReference>
<evidence type="ECO:0000259" key="2">
    <source>
        <dbReference type="Pfam" id="PF07584"/>
    </source>
</evidence>
<feature type="transmembrane region" description="Helical" evidence="1">
    <location>
        <begin position="56"/>
        <end position="78"/>
    </location>
</feature>
<keyword evidence="4" id="KW-1185">Reference proteome</keyword>
<feature type="transmembrane region" description="Helical" evidence="1">
    <location>
        <begin position="619"/>
        <end position="641"/>
    </location>
</feature>
<dbReference type="PANTHER" id="PTHR37464:SF1">
    <property type="entry name" value="BLL2463 PROTEIN"/>
    <property type="match status" value="1"/>
</dbReference>
<evidence type="ECO:0000313" key="3">
    <source>
        <dbReference type="EMBL" id="MEL1240414.1"/>
    </source>
</evidence>
<feature type="transmembrane region" description="Helical" evidence="1">
    <location>
        <begin position="6"/>
        <end position="24"/>
    </location>
</feature>
<reference evidence="3 4" key="1">
    <citation type="submission" date="2024-04" db="EMBL/GenBank/DDBJ databases">
        <title>Flavobacterium sp. DGU99 16S ribosomal RNA gene Genome sequencing and assembly.</title>
        <authorList>
            <person name="Park S."/>
        </authorList>
    </citation>
    <scope>NUCLEOTIDE SEQUENCE [LARGE SCALE GENOMIC DNA]</scope>
    <source>
        <strain evidence="3 4">DGU99</strain>
    </source>
</reference>
<protein>
    <submittedName>
        <fullName evidence="3">BatA and WFA domain-containing protein</fullName>
    </submittedName>
</protein>
<name>A0ABU9HKJ0_9FLAO</name>
<comment type="caution">
    <text evidence="3">The sequence shown here is derived from an EMBL/GenBank/DDBJ whole genome shotgun (WGS) entry which is preliminary data.</text>
</comment>
<proteinExistence type="predicted"/>
<dbReference type="Gene3D" id="3.40.50.410">
    <property type="entry name" value="von Willebrand factor, type A domain"/>
    <property type="match status" value="1"/>
</dbReference>